<evidence type="ECO:0000259" key="3">
    <source>
        <dbReference type="Pfam" id="PF20152"/>
    </source>
</evidence>
<feature type="transmembrane region" description="Helical" evidence="2">
    <location>
        <begin position="55"/>
        <end position="77"/>
    </location>
</feature>
<organism evidence="4 5">
    <name type="scientific">Agrocybe pediades</name>
    <dbReference type="NCBI Taxonomy" id="84607"/>
    <lineage>
        <taxon>Eukaryota</taxon>
        <taxon>Fungi</taxon>
        <taxon>Dikarya</taxon>
        <taxon>Basidiomycota</taxon>
        <taxon>Agaricomycotina</taxon>
        <taxon>Agaricomycetes</taxon>
        <taxon>Agaricomycetidae</taxon>
        <taxon>Agaricales</taxon>
        <taxon>Agaricineae</taxon>
        <taxon>Strophariaceae</taxon>
        <taxon>Agrocybe</taxon>
    </lineage>
</organism>
<feature type="transmembrane region" description="Helical" evidence="2">
    <location>
        <begin position="20"/>
        <end position="43"/>
    </location>
</feature>
<keyword evidence="2" id="KW-1133">Transmembrane helix</keyword>
<proteinExistence type="predicted"/>
<dbReference type="Pfam" id="PF20152">
    <property type="entry name" value="DUF6534"/>
    <property type="match status" value="1"/>
</dbReference>
<dbReference type="AlphaFoldDB" id="A0A8H4QRQ8"/>
<feature type="transmembrane region" description="Helical" evidence="2">
    <location>
        <begin position="212"/>
        <end position="234"/>
    </location>
</feature>
<gene>
    <name evidence="4" type="ORF">D9613_011258</name>
</gene>
<keyword evidence="2" id="KW-0472">Membrane</keyword>
<evidence type="ECO:0000256" key="2">
    <source>
        <dbReference type="SAM" id="Phobius"/>
    </source>
</evidence>
<evidence type="ECO:0000256" key="1">
    <source>
        <dbReference type="SAM" id="MobiDB-lite"/>
    </source>
</evidence>
<dbReference type="InterPro" id="IPR045339">
    <property type="entry name" value="DUF6534"/>
</dbReference>
<feature type="transmembrane region" description="Helical" evidence="2">
    <location>
        <begin position="97"/>
        <end position="116"/>
    </location>
</feature>
<feature type="transmembrane region" description="Helical" evidence="2">
    <location>
        <begin position="164"/>
        <end position="191"/>
    </location>
</feature>
<dbReference type="EMBL" id="JAACJL010000032">
    <property type="protein sequence ID" value="KAF4615953.1"/>
    <property type="molecule type" value="Genomic_DNA"/>
</dbReference>
<sequence length="321" mass="35571">MPSRINPADFFVQADANLGAVEVATFLSLILYGVSLSQGYTYFRRFEGDRFRLKFMVSMLLCLETFHSFTAGMAIYYDTVTRWKTAEANSYPISTNVVLETLITLLVQCFFCFRIYRLSGRFSVSILCFVLALVRFIGGVAMSVENYKDVPNKPNNGVATVARFSWMITAALACGSGADILIAISMIYYLRKMASPANLQSTTDILNRLIRFALQTGLITSMTSLAVIACFQAMSNMIWFGLYIILAKLYSNSLLVSLNARPATEIPSTLPKNLASELIFHAGAAPVSVFSIQMSRQDHTSDWTRSLSSPSKENAFGPENV</sequence>
<feature type="domain" description="DUF6534" evidence="3">
    <location>
        <begin position="178"/>
        <end position="261"/>
    </location>
</feature>
<feature type="transmembrane region" description="Helical" evidence="2">
    <location>
        <begin position="123"/>
        <end position="144"/>
    </location>
</feature>
<dbReference type="Proteomes" id="UP000521872">
    <property type="component" value="Unassembled WGS sequence"/>
</dbReference>
<keyword evidence="2" id="KW-0812">Transmembrane</keyword>
<feature type="region of interest" description="Disordered" evidence="1">
    <location>
        <begin position="301"/>
        <end position="321"/>
    </location>
</feature>
<reference evidence="4 5" key="1">
    <citation type="submission" date="2019-12" db="EMBL/GenBank/DDBJ databases">
        <authorList>
            <person name="Floudas D."/>
            <person name="Bentzer J."/>
            <person name="Ahren D."/>
            <person name="Johansson T."/>
            <person name="Persson P."/>
            <person name="Tunlid A."/>
        </authorList>
    </citation>
    <scope>NUCLEOTIDE SEQUENCE [LARGE SCALE GENOMIC DNA]</scope>
    <source>
        <strain evidence="4 5">CBS 102.39</strain>
    </source>
</reference>
<evidence type="ECO:0000313" key="4">
    <source>
        <dbReference type="EMBL" id="KAF4615953.1"/>
    </source>
</evidence>
<protein>
    <recommendedName>
        <fullName evidence="3">DUF6534 domain-containing protein</fullName>
    </recommendedName>
</protein>
<feature type="compositionally biased region" description="Polar residues" evidence="1">
    <location>
        <begin position="303"/>
        <end position="312"/>
    </location>
</feature>
<accession>A0A8H4QRQ8</accession>
<keyword evidence="5" id="KW-1185">Reference proteome</keyword>
<name>A0A8H4QRQ8_9AGAR</name>
<comment type="caution">
    <text evidence="4">The sequence shown here is derived from an EMBL/GenBank/DDBJ whole genome shotgun (WGS) entry which is preliminary data.</text>
</comment>
<evidence type="ECO:0000313" key="5">
    <source>
        <dbReference type="Proteomes" id="UP000521872"/>
    </source>
</evidence>
<dbReference type="PANTHER" id="PTHR40465">
    <property type="entry name" value="CHROMOSOME 1, WHOLE GENOME SHOTGUN SEQUENCE"/>
    <property type="match status" value="1"/>
</dbReference>
<dbReference type="PANTHER" id="PTHR40465:SF1">
    <property type="entry name" value="DUF6534 DOMAIN-CONTAINING PROTEIN"/>
    <property type="match status" value="1"/>
</dbReference>
<feature type="transmembrane region" description="Helical" evidence="2">
    <location>
        <begin position="240"/>
        <end position="258"/>
    </location>
</feature>